<dbReference type="EMBL" id="AP022565">
    <property type="protein sequence ID" value="BBX29812.1"/>
    <property type="molecule type" value="Genomic_DNA"/>
</dbReference>
<organism evidence="1 2">
    <name type="scientific">Mycolicibacterium alvei</name>
    <dbReference type="NCBI Taxonomy" id="67081"/>
    <lineage>
        <taxon>Bacteria</taxon>
        <taxon>Bacillati</taxon>
        <taxon>Actinomycetota</taxon>
        <taxon>Actinomycetes</taxon>
        <taxon>Mycobacteriales</taxon>
        <taxon>Mycobacteriaceae</taxon>
        <taxon>Mycolicibacterium</taxon>
    </lineage>
</organism>
<evidence type="ECO:0000313" key="2">
    <source>
        <dbReference type="Proteomes" id="UP000466906"/>
    </source>
</evidence>
<sequence length="66" mass="7294">MGNRPAGRAESAIAETARGKLRSISGVEGTFMDPDMDPNLQHWQDRFDNYQWVVGSMVGLLDSIPT</sequence>
<proteinExistence type="predicted"/>
<accession>A0A6N4V260</accession>
<reference evidence="1 2" key="1">
    <citation type="journal article" date="2019" name="Emerg. Microbes Infect.">
        <title>Comprehensive subspecies identification of 175 nontuberculous mycobacteria species based on 7547 genomic profiles.</title>
        <authorList>
            <person name="Matsumoto Y."/>
            <person name="Kinjo T."/>
            <person name="Motooka D."/>
            <person name="Nabeya D."/>
            <person name="Jung N."/>
            <person name="Uechi K."/>
            <person name="Horii T."/>
            <person name="Iida T."/>
            <person name="Fujita J."/>
            <person name="Nakamura S."/>
        </authorList>
    </citation>
    <scope>NUCLEOTIDE SEQUENCE [LARGE SCALE GENOMIC DNA]</scope>
    <source>
        <strain evidence="1 2">JCM 12272</strain>
    </source>
</reference>
<protein>
    <submittedName>
        <fullName evidence="1">Uncharacterized protein</fullName>
    </submittedName>
</protein>
<dbReference type="Proteomes" id="UP000466906">
    <property type="component" value="Chromosome"/>
</dbReference>
<gene>
    <name evidence="1" type="ORF">MALV_49370</name>
</gene>
<dbReference type="KEGG" id="malv:MALV_49370"/>
<keyword evidence="2" id="KW-1185">Reference proteome</keyword>
<evidence type="ECO:0000313" key="1">
    <source>
        <dbReference type="EMBL" id="BBX29812.1"/>
    </source>
</evidence>
<dbReference type="AlphaFoldDB" id="A0A6N4V260"/>
<name>A0A6N4V260_9MYCO</name>